<organism evidence="1 2">
    <name type="scientific">Naganishia adeliensis</name>
    <dbReference type="NCBI Taxonomy" id="92952"/>
    <lineage>
        <taxon>Eukaryota</taxon>
        <taxon>Fungi</taxon>
        <taxon>Dikarya</taxon>
        <taxon>Basidiomycota</taxon>
        <taxon>Agaricomycotina</taxon>
        <taxon>Tremellomycetes</taxon>
        <taxon>Filobasidiales</taxon>
        <taxon>Filobasidiaceae</taxon>
        <taxon>Naganishia</taxon>
    </lineage>
</organism>
<protein>
    <submittedName>
        <fullName evidence="1">Uncharacterized protein</fullName>
    </submittedName>
</protein>
<comment type="caution">
    <text evidence="1">The sequence shown here is derived from an EMBL/GenBank/DDBJ whole genome shotgun (WGS) entry which is preliminary data.</text>
</comment>
<dbReference type="EMBL" id="JASBWS010000041">
    <property type="protein sequence ID" value="KAJ9106782.1"/>
    <property type="molecule type" value="Genomic_DNA"/>
</dbReference>
<keyword evidence="2" id="KW-1185">Reference proteome</keyword>
<name>A0ACC2W6Q1_9TREE</name>
<dbReference type="Proteomes" id="UP001230649">
    <property type="component" value="Unassembled WGS sequence"/>
</dbReference>
<sequence length="861" mass="93959">MSLPSAIPILRSFAALQGSPPHKNQPDHHGSSRQSDIQTSPPTPVAPIFRTPSRTRLTNGSYRTPGKASDPRGGYGTTRSVPPTPVPGGSFRSFRRERSVAPDVRRLSEMRTRQETSEDEDHRDEQRGNFLGDEEDEAAAQRYDTSTFRRRNRPSLRHGTRSPSANSDASGTAEDENQTPFSLPRLFRTVSRRASSVFTRGGGGREYDDDLRQQRRVTPGHSRRQSSSWSPRGVLVADGEQTVEPIVEDGIRVWYSSYDTIDWLHDQIKDSRRVKRLRDGAKRSVRGKLVNAADRATGWFIVSIIGILTAIMAYLVIKCETFFFGLKYGYCSSSILSTREQCAPAAWVAWDRQSVDGSGSKWRAFAIYSAIALCLAWVSSLLTVYLTASTRFEDPETTSETAQTIGKASTAQSSETTPLLSKMPHTSAVLSGSPQPTTTGEPKRVMYFAAGSGIPEIKTILSGFVIRGYLGSVVLFVKSFGLALSVASGMSLGKEGPMVHIACCVGNIVSRQFAKYEMNEAKKREILSAACAAGVSVAFGAPIGGTLFSWEESSTYFPAKTMWRSFFCAAIAALTLRLLNPYGHGRLVLLEVNYTKDHHSNFIYLIAIFLGMIGGVYGAFWAKLNIAWSKRNLARIFHSVVVRTGLACITFGIRVPAGIFIPSLAAGAAFGRIFGLLLEYMSITFPSSHILPHGKVIVPGVYALIGAAATLAGVTRTTVSLVVIVVELTATLDYVVPVALTVLVAKTVADVLEHDGIYDLVINMNQFPFLDAKKEHHFDRAVAVDVADKGLPYLRVDAQHTRSSLQDQADHLKASGLGDGCFPCLTSKGKGYDQQLYVVGILALNELQHVLGSLQLITITL</sequence>
<gene>
    <name evidence="1" type="ORF">QFC20_003966</name>
</gene>
<reference evidence="1" key="1">
    <citation type="submission" date="2023-04" db="EMBL/GenBank/DDBJ databases">
        <title>Draft Genome sequencing of Naganishia species isolated from polar environments using Oxford Nanopore Technology.</title>
        <authorList>
            <person name="Leo P."/>
            <person name="Venkateswaran K."/>
        </authorList>
    </citation>
    <scope>NUCLEOTIDE SEQUENCE</scope>
    <source>
        <strain evidence="1">MNA-CCFEE 5262</strain>
    </source>
</reference>
<evidence type="ECO:0000313" key="2">
    <source>
        <dbReference type="Proteomes" id="UP001230649"/>
    </source>
</evidence>
<evidence type="ECO:0000313" key="1">
    <source>
        <dbReference type="EMBL" id="KAJ9106782.1"/>
    </source>
</evidence>
<proteinExistence type="predicted"/>
<accession>A0ACC2W6Q1</accession>